<accession>A0A0B6Z0F8</accession>
<sequence>MEDEMSGIEISRKNQIVVERLSEGEKLGLNNHQCPCHTFLAPYFTPPALRFIRFQENNLMF</sequence>
<reference evidence="1" key="1">
    <citation type="submission" date="2014-12" db="EMBL/GenBank/DDBJ databases">
        <title>Insight into the proteome of Arion vulgaris.</title>
        <authorList>
            <person name="Aradska J."/>
            <person name="Bulat T."/>
            <person name="Smidak R."/>
            <person name="Sarate P."/>
            <person name="Gangsoo J."/>
            <person name="Sialana F."/>
            <person name="Bilban M."/>
            <person name="Lubec G."/>
        </authorList>
    </citation>
    <scope>NUCLEOTIDE SEQUENCE</scope>
    <source>
        <tissue evidence="1">Skin</tissue>
    </source>
</reference>
<proteinExistence type="predicted"/>
<evidence type="ECO:0000313" key="1">
    <source>
        <dbReference type="EMBL" id="CEK61872.1"/>
    </source>
</evidence>
<dbReference type="EMBL" id="HACG01015007">
    <property type="protein sequence ID" value="CEK61872.1"/>
    <property type="molecule type" value="Transcribed_RNA"/>
</dbReference>
<organism evidence="1">
    <name type="scientific">Arion vulgaris</name>
    <dbReference type="NCBI Taxonomy" id="1028688"/>
    <lineage>
        <taxon>Eukaryota</taxon>
        <taxon>Metazoa</taxon>
        <taxon>Spiralia</taxon>
        <taxon>Lophotrochozoa</taxon>
        <taxon>Mollusca</taxon>
        <taxon>Gastropoda</taxon>
        <taxon>Heterobranchia</taxon>
        <taxon>Euthyneura</taxon>
        <taxon>Panpulmonata</taxon>
        <taxon>Eupulmonata</taxon>
        <taxon>Stylommatophora</taxon>
        <taxon>Helicina</taxon>
        <taxon>Arionoidea</taxon>
        <taxon>Arionidae</taxon>
        <taxon>Arion</taxon>
    </lineage>
</organism>
<gene>
    <name evidence="1" type="primary">ORF43533</name>
</gene>
<name>A0A0B6Z0F8_9EUPU</name>
<dbReference type="AlphaFoldDB" id="A0A0B6Z0F8"/>
<protein>
    <submittedName>
        <fullName evidence="1">Uncharacterized protein</fullName>
    </submittedName>
</protein>